<sequence length="51" mass="5947">MLLWVQMVWIIEKDGFHKASMPEEDKTKVHSPKCSRGHFMDLALNSYLGKI</sequence>
<accession>C4XM55</accession>
<dbReference type="EMBL" id="AP010904">
    <property type="protein sequence ID" value="BAH77183.1"/>
    <property type="molecule type" value="Genomic_DNA"/>
</dbReference>
<dbReference type="KEGG" id="dma:DMR_36920"/>
<dbReference type="HOGENOM" id="CLU_3098156_0_0_7"/>
<proteinExistence type="predicted"/>
<reference evidence="1 2" key="1">
    <citation type="journal article" date="2009" name="Genome Res.">
        <title>Whole genome sequence of Desulfovibrio magneticus strain RS-1 revealed common gene clusters in magnetotactic bacteria.</title>
        <authorList>
            <person name="Nakazawa H."/>
            <person name="Arakaki A."/>
            <person name="Narita-Yamada S."/>
            <person name="Yashiro I."/>
            <person name="Jinno K."/>
            <person name="Aoki N."/>
            <person name="Tsuruyama A."/>
            <person name="Okamura Y."/>
            <person name="Tanikawa S."/>
            <person name="Fujita N."/>
            <person name="Takeyama H."/>
            <person name="Matsunaga T."/>
        </authorList>
    </citation>
    <scope>NUCLEOTIDE SEQUENCE [LARGE SCALE GENOMIC DNA]</scope>
    <source>
        <strain evidence="2">ATCC 700980 / DSM 13731 / RS-1</strain>
    </source>
</reference>
<evidence type="ECO:0000313" key="1">
    <source>
        <dbReference type="EMBL" id="BAH77183.1"/>
    </source>
</evidence>
<organism evidence="1 2">
    <name type="scientific">Solidesulfovibrio magneticus (strain ATCC 700980 / DSM 13731 / RS-1)</name>
    <name type="common">Desulfovibrio magneticus</name>
    <dbReference type="NCBI Taxonomy" id="573370"/>
    <lineage>
        <taxon>Bacteria</taxon>
        <taxon>Pseudomonadati</taxon>
        <taxon>Thermodesulfobacteriota</taxon>
        <taxon>Desulfovibrionia</taxon>
        <taxon>Desulfovibrionales</taxon>
        <taxon>Desulfovibrionaceae</taxon>
        <taxon>Solidesulfovibrio</taxon>
    </lineage>
</organism>
<dbReference type="STRING" id="573370.DMR_36920"/>
<protein>
    <submittedName>
        <fullName evidence="1">Uncharacterized protein</fullName>
    </submittedName>
</protein>
<gene>
    <name evidence="1" type="ordered locus">DMR_36920</name>
</gene>
<dbReference type="AlphaFoldDB" id="C4XM55"/>
<evidence type="ECO:0000313" key="2">
    <source>
        <dbReference type="Proteomes" id="UP000009071"/>
    </source>
</evidence>
<dbReference type="Proteomes" id="UP000009071">
    <property type="component" value="Chromosome"/>
</dbReference>
<keyword evidence="2" id="KW-1185">Reference proteome</keyword>
<name>C4XM55_SOLM1</name>